<reference evidence="2 3" key="2">
    <citation type="submission" date="2016-08" db="EMBL/GenBank/DDBJ databases">
        <title>Pervasive Adenine N6-methylation of Active Genes in Fungi.</title>
        <authorList>
            <consortium name="DOE Joint Genome Institute"/>
            <person name="Mondo S.J."/>
            <person name="Dannebaum R.O."/>
            <person name="Kuo R.C."/>
            <person name="Labutti K."/>
            <person name="Haridas S."/>
            <person name="Kuo A."/>
            <person name="Salamov A."/>
            <person name="Ahrendt S.R."/>
            <person name="Lipzen A."/>
            <person name="Sullivan W."/>
            <person name="Andreopoulos W.B."/>
            <person name="Clum A."/>
            <person name="Lindquist E."/>
            <person name="Daum C."/>
            <person name="Ramamoorthy G.K."/>
            <person name="Gryganskyi A."/>
            <person name="Culley D."/>
            <person name="Magnuson J.K."/>
            <person name="James T.Y."/>
            <person name="O'Malley M.A."/>
            <person name="Stajich J.E."/>
            <person name="Spatafora J.W."/>
            <person name="Visel A."/>
            <person name="Grigoriev I.V."/>
        </authorList>
    </citation>
    <scope>NUCLEOTIDE SEQUENCE [LARGE SCALE GENOMIC DNA]</scope>
    <source>
        <strain evidence="2 3">S4</strain>
    </source>
</reference>
<organism evidence="2 3">
    <name type="scientific">Anaeromyces robustus</name>
    <dbReference type="NCBI Taxonomy" id="1754192"/>
    <lineage>
        <taxon>Eukaryota</taxon>
        <taxon>Fungi</taxon>
        <taxon>Fungi incertae sedis</taxon>
        <taxon>Chytridiomycota</taxon>
        <taxon>Chytridiomycota incertae sedis</taxon>
        <taxon>Neocallimastigomycetes</taxon>
        <taxon>Neocallimastigales</taxon>
        <taxon>Neocallimastigaceae</taxon>
        <taxon>Anaeromyces</taxon>
    </lineage>
</organism>
<proteinExistence type="predicted"/>
<dbReference type="AlphaFoldDB" id="A0A1Y1VPR8"/>
<feature type="compositionally biased region" description="Polar residues" evidence="1">
    <location>
        <begin position="1"/>
        <end position="21"/>
    </location>
</feature>
<dbReference type="Proteomes" id="UP000193944">
    <property type="component" value="Unassembled WGS sequence"/>
</dbReference>
<evidence type="ECO:0000313" key="2">
    <source>
        <dbReference type="EMBL" id="ORX63277.1"/>
    </source>
</evidence>
<accession>A0A1Y1VPR8</accession>
<name>A0A1Y1VPR8_9FUNG</name>
<dbReference type="EMBL" id="MCFG01000661">
    <property type="protein sequence ID" value="ORX63277.1"/>
    <property type="molecule type" value="Genomic_DNA"/>
</dbReference>
<feature type="region of interest" description="Disordered" evidence="1">
    <location>
        <begin position="1"/>
        <end position="24"/>
    </location>
</feature>
<gene>
    <name evidence="2" type="ORF">BCR32DRAFT_251667</name>
</gene>
<protein>
    <submittedName>
        <fullName evidence="2">Uncharacterized protein</fullName>
    </submittedName>
</protein>
<sequence length="272" mass="32409">MTNFDPITDSSVEVNTDNNEPISEITEEEPLNEPVLINTIEEETYDTEIEESEEEYDWVNAAKEEYNQLKNPCWYYQHNVSNQCICNKRNDKDTEYFDQLLESAYKVQDALKQQKKFNSQVYHVNIVTDFIWDKPEENNELNMYKIMIKDFNLKIKNSKRKISSILKEQSKLKFKKSSLDEGYQYIDNMNCGPYEIFKDYKEKANVLSDIIMQIGNCNELISKYDQDIESELGSIVYYHNMINRYRLRYNNLLINSNKKLNEVYKKINTLDD</sequence>
<evidence type="ECO:0000256" key="1">
    <source>
        <dbReference type="SAM" id="MobiDB-lite"/>
    </source>
</evidence>
<evidence type="ECO:0000313" key="3">
    <source>
        <dbReference type="Proteomes" id="UP000193944"/>
    </source>
</evidence>
<keyword evidence="3" id="KW-1185">Reference proteome</keyword>
<comment type="caution">
    <text evidence="2">The sequence shown here is derived from an EMBL/GenBank/DDBJ whole genome shotgun (WGS) entry which is preliminary data.</text>
</comment>
<reference evidence="2 3" key="1">
    <citation type="submission" date="2016-08" db="EMBL/GenBank/DDBJ databases">
        <title>A Parts List for Fungal Cellulosomes Revealed by Comparative Genomics.</title>
        <authorList>
            <consortium name="DOE Joint Genome Institute"/>
            <person name="Haitjema C.H."/>
            <person name="Gilmore S.P."/>
            <person name="Henske J.K."/>
            <person name="Solomon K.V."/>
            <person name="De Groot R."/>
            <person name="Kuo A."/>
            <person name="Mondo S.J."/>
            <person name="Salamov A.A."/>
            <person name="Labutti K."/>
            <person name="Zhao Z."/>
            <person name="Chiniquy J."/>
            <person name="Barry K."/>
            <person name="Brewer H.M."/>
            <person name="Purvine S.O."/>
            <person name="Wright A.T."/>
            <person name="Boxma B."/>
            <person name="Van Alen T."/>
            <person name="Hackstein J.H."/>
            <person name="Baker S.E."/>
            <person name="Grigoriev I.V."/>
            <person name="O'Malley M.A."/>
        </authorList>
    </citation>
    <scope>NUCLEOTIDE SEQUENCE [LARGE SCALE GENOMIC DNA]</scope>
    <source>
        <strain evidence="2 3">S4</strain>
    </source>
</reference>